<comment type="subcellular location">
    <subcellularLocation>
        <location evidence="1">Membrane</location>
        <topology evidence="1">Multi-pass membrane protein</topology>
    </subcellularLocation>
</comment>
<reference evidence="9 10" key="1">
    <citation type="submission" date="2018-08" db="EMBL/GenBank/DDBJ databases">
        <title>Genomic Encyclopedia of Type Strains, Phase IV (KMG-IV): sequencing the most valuable type-strain genomes for metagenomic binning, comparative biology and taxonomic classification.</title>
        <authorList>
            <person name="Goeker M."/>
        </authorList>
    </citation>
    <scope>NUCLEOTIDE SEQUENCE [LARGE SCALE GENOMIC DNA]</scope>
    <source>
        <strain evidence="9 10">BW863</strain>
    </source>
</reference>
<dbReference type="InterPro" id="IPR011701">
    <property type="entry name" value="MFS"/>
</dbReference>
<dbReference type="PANTHER" id="PTHR12778:SF10">
    <property type="entry name" value="MAJOR FACILITATOR SUPERFAMILY DOMAIN-CONTAINING PROTEIN 3"/>
    <property type="match status" value="1"/>
</dbReference>
<keyword evidence="10" id="KW-1185">Reference proteome</keyword>
<feature type="transmembrane region" description="Helical" evidence="7">
    <location>
        <begin position="113"/>
        <end position="134"/>
    </location>
</feature>
<protein>
    <submittedName>
        <fullName evidence="9">PAT family beta-lactamase induction signal transducer AmpG</fullName>
    </submittedName>
</protein>
<dbReference type="Proteomes" id="UP000256900">
    <property type="component" value="Unassembled WGS sequence"/>
</dbReference>
<evidence type="ECO:0000259" key="8">
    <source>
        <dbReference type="PROSITE" id="PS50850"/>
    </source>
</evidence>
<evidence type="ECO:0000256" key="7">
    <source>
        <dbReference type="SAM" id="Phobius"/>
    </source>
</evidence>
<keyword evidence="4 7" id="KW-0812">Transmembrane</keyword>
<dbReference type="InterPro" id="IPR036259">
    <property type="entry name" value="MFS_trans_sf"/>
</dbReference>
<feature type="domain" description="Major facilitator superfamily (MFS) profile" evidence="8">
    <location>
        <begin position="15"/>
        <end position="414"/>
    </location>
</feature>
<feature type="transmembrane region" description="Helical" evidence="7">
    <location>
        <begin position="388"/>
        <end position="410"/>
    </location>
</feature>
<dbReference type="EMBL" id="QUMO01000004">
    <property type="protein sequence ID" value="REF84776.1"/>
    <property type="molecule type" value="Genomic_DNA"/>
</dbReference>
<dbReference type="NCBIfam" id="TIGR00901">
    <property type="entry name" value="2A0125"/>
    <property type="match status" value="1"/>
</dbReference>
<keyword evidence="5 7" id="KW-1133">Transmembrane helix</keyword>
<feature type="transmembrane region" description="Helical" evidence="7">
    <location>
        <begin position="298"/>
        <end position="319"/>
    </location>
</feature>
<dbReference type="PROSITE" id="PS50850">
    <property type="entry name" value="MFS"/>
    <property type="match status" value="1"/>
</dbReference>
<evidence type="ECO:0000256" key="5">
    <source>
        <dbReference type="ARBA" id="ARBA00022989"/>
    </source>
</evidence>
<dbReference type="InterPro" id="IPR004752">
    <property type="entry name" value="AmpG_permease/AT-1"/>
</dbReference>
<feature type="transmembrane region" description="Helical" evidence="7">
    <location>
        <begin position="273"/>
        <end position="291"/>
    </location>
</feature>
<evidence type="ECO:0000256" key="4">
    <source>
        <dbReference type="ARBA" id="ARBA00022692"/>
    </source>
</evidence>
<dbReference type="AlphaFoldDB" id="A0A3D9YQ76"/>
<gene>
    <name evidence="9" type="ORF">DES32_2891</name>
</gene>
<feature type="transmembrane region" description="Helical" evidence="7">
    <location>
        <begin position="361"/>
        <end position="382"/>
    </location>
</feature>
<keyword evidence="3" id="KW-0813">Transport</keyword>
<feature type="transmembrane region" description="Helical" evidence="7">
    <location>
        <begin position="231"/>
        <end position="253"/>
    </location>
</feature>
<dbReference type="SUPFAM" id="SSF103473">
    <property type="entry name" value="MFS general substrate transporter"/>
    <property type="match status" value="1"/>
</dbReference>
<feature type="transmembrane region" description="Helical" evidence="7">
    <location>
        <begin position="325"/>
        <end position="349"/>
    </location>
</feature>
<name>A0A3D9YQ76_9HYPH</name>
<evidence type="ECO:0000256" key="6">
    <source>
        <dbReference type="ARBA" id="ARBA00023136"/>
    </source>
</evidence>
<evidence type="ECO:0000313" key="9">
    <source>
        <dbReference type="EMBL" id="REF84776.1"/>
    </source>
</evidence>
<dbReference type="Pfam" id="PF07690">
    <property type="entry name" value="MFS_1"/>
    <property type="match status" value="1"/>
</dbReference>
<keyword evidence="6 7" id="KW-0472">Membrane</keyword>
<evidence type="ECO:0000256" key="1">
    <source>
        <dbReference type="ARBA" id="ARBA00004141"/>
    </source>
</evidence>
<proteinExistence type="inferred from homology"/>
<comment type="caution">
    <text evidence="9">The sequence shown here is derived from an EMBL/GenBank/DDBJ whole genome shotgun (WGS) entry which is preliminary data.</text>
</comment>
<evidence type="ECO:0000313" key="10">
    <source>
        <dbReference type="Proteomes" id="UP000256900"/>
    </source>
</evidence>
<dbReference type="GO" id="GO:0022857">
    <property type="term" value="F:transmembrane transporter activity"/>
    <property type="evidence" value="ECO:0007669"/>
    <property type="project" value="InterPro"/>
</dbReference>
<dbReference type="GO" id="GO:0016020">
    <property type="term" value="C:membrane"/>
    <property type="evidence" value="ECO:0007669"/>
    <property type="project" value="UniProtKB-SubCell"/>
</dbReference>
<dbReference type="RefSeq" id="WP_115837380.1">
    <property type="nucleotide sequence ID" value="NZ_CP025086.1"/>
</dbReference>
<comment type="similarity">
    <text evidence="2">Belongs to the major facilitator superfamily.</text>
</comment>
<dbReference type="OrthoDB" id="9787815at2"/>
<sequence>MTARTKLRDIAADPTLALMLALGFSSGLPFLLILGTQAARLAEAKIPIEEIGLLSWVGLCYSLKFLWAPIIDEVDLPWLAKVLGRRRAWLLAAQIGVAGGLVALAFADPAHSLFGLIVRAAITAFAAATQDIVIDGWRIDSAPPERQGIMAATYNLGYRFGLIAAGAGALYIADYSGWRAAYLIMAVLMLVGMIACLLSPRLPERVSVDGASAAEKFIAPLTDLWQRFGPMLAAILLLVALYRLPDFLSGVMANPLYIGLGFSKSQIATMSKVYGIWIGIAGAFAGGFAITRIGLMPALLIGGVTAAASHLCLALLAATGKSLPLLALSVSVENFAGNFAGAALIAYMSSLTSPAYAASQYALLSSLYALLGKFLGGLSGFAVKDIGFAKFFASTSLIGLPVAALCLFIWAHQRRLGRKRGEPGIS</sequence>
<dbReference type="InterPro" id="IPR020846">
    <property type="entry name" value="MFS_dom"/>
</dbReference>
<feature type="transmembrane region" description="Helical" evidence="7">
    <location>
        <begin position="179"/>
        <end position="198"/>
    </location>
</feature>
<feature type="transmembrane region" description="Helical" evidence="7">
    <location>
        <begin position="155"/>
        <end position="173"/>
    </location>
</feature>
<accession>A0A3D9YQ76</accession>
<organism evidence="9 10">
    <name type="scientific">Methylovirgula ligni</name>
    <dbReference type="NCBI Taxonomy" id="569860"/>
    <lineage>
        <taxon>Bacteria</taxon>
        <taxon>Pseudomonadati</taxon>
        <taxon>Pseudomonadota</taxon>
        <taxon>Alphaproteobacteria</taxon>
        <taxon>Hyphomicrobiales</taxon>
        <taxon>Beijerinckiaceae</taxon>
        <taxon>Methylovirgula</taxon>
    </lineage>
</organism>
<evidence type="ECO:0000256" key="3">
    <source>
        <dbReference type="ARBA" id="ARBA00022448"/>
    </source>
</evidence>
<feature type="transmembrane region" description="Helical" evidence="7">
    <location>
        <begin position="88"/>
        <end position="107"/>
    </location>
</feature>
<dbReference type="Gene3D" id="1.20.1250.20">
    <property type="entry name" value="MFS general substrate transporter like domains"/>
    <property type="match status" value="2"/>
</dbReference>
<dbReference type="PANTHER" id="PTHR12778">
    <property type="entry name" value="SOLUTE CARRIER FAMILY 33 ACETYL-COA TRANSPORTER -RELATED"/>
    <property type="match status" value="1"/>
</dbReference>
<evidence type="ECO:0000256" key="2">
    <source>
        <dbReference type="ARBA" id="ARBA00008335"/>
    </source>
</evidence>